<comment type="caution">
    <text evidence="2">The sequence shown here is derived from an EMBL/GenBank/DDBJ whole genome shotgun (WGS) entry which is preliminary data.</text>
</comment>
<dbReference type="InterPro" id="IPR007492">
    <property type="entry name" value="LytTR_DNA-bd_dom"/>
</dbReference>
<organism evidence="2 3">
    <name type="scientific">Lactiplantibacillus garii</name>
    <dbReference type="NCBI Taxonomy" id="2306423"/>
    <lineage>
        <taxon>Bacteria</taxon>
        <taxon>Bacillati</taxon>
        <taxon>Bacillota</taxon>
        <taxon>Bacilli</taxon>
        <taxon>Lactobacillales</taxon>
        <taxon>Lactobacillaceae</taxon>
        <taxon>Lactiplantibacillus</taxon>
    </lineage>
</organism>
<protein>
    <submittedName>
        <fullName evidence="2">LytTR family transcriptional regulator</fullName>
    </submittedName>
</protein>
<evidence type="ECO:0000313" key="2">
    <source>
        <dbReference type="EMBL" id="RRK09686.1"/>
    </source>
</evidence>
<evidence type="ECO:0000259" key="1">
    <source>
        <dbReference type="SMART" id="SM00850"/>
    </source>
</evidence>
<name>A0A426D4Z7_9LACO</name>
<dbReference type="Pfam" id="PF04397">
    <property type="entry name" value="LytTR"/>
    <property type="match status" value="1"/>
</dbReference>
<keyword evidence="3" id="KW-1185">Reference proteome</keyword>
<dbReference type="Proteomes" id="UP000283633">
    <property type="component" value="Unassembled WGS sequence"/>
</dbReference>
<gene>
    <name evidence="2" type="ORF">D1831_11320</name>
</gene>
<dbReference type="SMART" id="SM00850">
    <property type="entry name" value="LytTR"/>
    <property type="match status" value="1"/>
</dbReference>
<dbReference type="EMBL" id="QWZQ01000043">
    <property type="protein sequence ID" value="RRK09686.1"/>
    <property type="molecule type" value="Genomic_DNA"/>
</dbReference>
<sequence length="146" mass="16745">MKIEYDWRAGMDRETLYVTAHPSNRQWVTKLLHQEQLTVQSALNGHTYRLDYHEIVTITALTQQSCVRTLSGQTYYVAGRLKALQYLAAAGLMRINNTTILNLALITNFGTEKYARLVVETTTGQQLIVSRHYAKQIREALLCTKR</sequence>
<reference evidence="2 3" key="1">
    <citation type="submission" date="2018-08" db="EMBL/GenBank/DDBJ databases">
        <title>Genome Lactobacillus garii FI11369.</title>
        <authorList>
            <person name="Diaz M."/>
            <person name="Narbad A."/>
        </authorList>
    </citation>
    <scope>NUCLEOTIDE SEQUENCE [LARGE SCALE GENOMIC DNA]</scope>
    <source>
        <strain evidence="2 3">FI11369</strain>
    </source>
</reference>
<dbReference type="GO" id="GO:0003677">
    <property type="term" value="F:DNA binding"/>
    <property type="evidence" value="ECO:0007669"/>
    <property type="project" value="InterPro"/>
</dbReference>
<dbReference type="RefSeq" id="WP_125073030.1">
    <property type="nucleotide sequence ID" value="NZ_QWZQ01000043.1"/>
</dbReference>
<dbReference type="AlphaFoldDB" id="A0A426D4Z7"/>
<accession>A0A426D4Z7</accession>
<evidence type="ECO:0000313" key="3">
    <source>
        <dbReference type="Proteomes" id="UP000283633"/>
    </source>
</evidence>
<proteinExistence type="predicted"/>
<feature type="domain" description="HTH LytTR-type" evidence="1">
    <location>
        <begin position="45"/>
        <end position="142"/>
    </location>
</feature>
<dbReference type="OrthoDB" id="2870175at2"/>
<dbReference type="Gene3D" id="2.40.50.1020">
    <property type="entry name" value="LytTr DNA-binding domain"/>
    <property type="match status" value="1"/>
</dbReference>